<reference evidence="2 3" key="1">
    <citation type="submission" date="2017-11" db="EMBL/GenBank/DDBJ databases">
        <title>Understudied soil microbes with underappreciated capabilities: Untangling the Clostridium saccharolyticum group.</title>
        <authorList>
            <person name="Leschine S."/>
        </authorList>
    </citation>
    <scope>NUCLEOTIDE SEQUENCE [LARGE SCALE GENOMIC DNA]</scope>
    <source>
        <strain evidence="2 3">18A</strain>
    </source>
</reference>
<keyword evidence="1" id="KW-0472">Membrane</keyword>
<dbReference type="AlphaFoldDB" id="A0A2M8Z1S2"/>
<proteinExistence type="predicted"/>
<dbReference type="Pfam" id="PF14898">
    <property type="entry name" value="DUF4491"/>
    <property type="match status" value="1"/>
</dbReference>
<protein>
    <submittedName>
        <fullName evidence="2">Uncharacterized protein DUF4491</fullName>
    </submittedName>
</protein>
<name>A0A2M8Z1S2_9FIRM</name>
<keyword evidence="1" id="KW-0812">Transmembrane</keyword>
<evidence type="ECO:0000313" key="2">
    <source>
        <dbReference type="EMBL" id="PJJ27370.1"/>
    </source>
</evidence>
<accession>A0A2M8Z1S2</accession>
<evidence type="ECO:0000313" key="3">
    <source>
        <dbReference type="Proteomes" id="UP000231092"/>
    </source>
</evidence>
<dbReference type="EMBL" id="PGET01000001">
    <property type="protein sequence ID" value="PJJ27370.1"/>
    <property type="molecule type" value="Genomic_DNA"/>
</dbReference>
<dbReference type="InterPro" id="IPR027890">
    <property type="entry name" value="DUF4491"/>
</dbReference>
<feature type="transmembrane region" description="Helical" evidence="1">
    <location>
        <begin position="6"/>
        <end position="25"/>
    </location>
</feature>
<evidence type="ECO:0000256" key="1">
    <source>
        <dbReference type="SAM" id="Phobius"/>
    </source>
</evidence>
<dbReference type="Proteomes" id="UP000231092">
    <property type="component" value="Unassembled WGS sequence"/>
</dbReference>
<sequence>MTNMNYDGILIGIGSFLIIGLLHPVVIKGEYYFSSRIWPLFLIGGILCIGFSLACAKVVSSALLAVLGFSLLWSIKELKEQKERVEKGWFPRNPKRKWQ</sequence>
<keyword evidence="1" id="KW-1133">Transmembrane helix</keyword>
<dbReference type="RefSeq" id="WP_330398761.1">
    <property type="nucleotide sequence ID" value="NZ_PGET01000001.1"/>
</dbReference>
<feature type="transmembrane region" description="Helical" evidence="1">
    <location>
        <begin position="37"/>
        <end position="53"/>
    </location>
</feature>
<gene>
    <name evidence="2" type="ORF">H171_0835</name>
</gene>
<comment type="caution">
    <text evidence="2">The sequence shown here is derived from an EMBL/GenBank/DDBJ whole genome shotgun (WGS) entry which is preliminary data.</text>
</comment>
<organism evidence="2 3">
    <name type="scientific">[Clostridium] celerecrescens 18A</name>
    <dbReference type="NCBI Taxonomy" id="1286362"/>
    <lineage>
        <taxon>Bacteria</taxon>
        <taxon>Bacillati</taxon>
        <taxon>Bacillota</taxon>
        <taxon>Clostridia</taxon>
        <taxon>Lachnospirales</taxon>
        <taxon>Lachnospiraceae</taxon>
        <taxon>Lacrimispora</taxon>
    </lineage>
</organism>